<dbReference type="RefSeq" id="WP_057887793.1">
    <property type="nucleotide sequence ID" value="NZ_AZEZ01000043.1"/>
</dbReference>
<dbReference type="EMBL" id="AZEZ01000043">
    <property type="protein sequence ID" value="KRL44390.1"/>
    <property type="molecule type" value="Genomic_DNA"/>
</dbReference>
<evidence type="ECO:0000256" key="1">
    <source>
        <dbReference type="SAM" id="SignalP"/>
    </source>
</evidence>
<reference evidence="2 3" key="1">
    <citation type="journal article" date="2015" name="Genome Announc.">
        <title>Expanding the biotechnology potential of lactobacilli through comparative genomics of 213 strains and associated genera.</title>
        <authorList>
            <person name="Sun Z."/>
            <person name="Harris H.M."/>
            <person name="McCann A."/>
            <person name="Guo C."/>
            <person name="Argimon S."/>
            <person name="Zhang W."/>
            <person name="Yang X."/>
            <person name="Jeffery I.B."/>
            <person name="Cooney J.C."/>
            <person name="Kagawa T.F."/>
            <person name="Liu W."/>
            <person name="Song Y."/>
            <person name="Salvetti E."/>
            <person name="Wrobel A."/>
            <person name="Rasinkangas P."/>
            <person name="Parkhill J."/>
            <person name="Rea M.C."/>
            <person name="O'Sullivan O."/>
            <person name="Ritari J."/>
            <person name="Douillard F.P."/>
            <person name="Paul Ross R."/>
            <person name="Yang R."/>
            <person name="Briner A.E."/>
            <person name="Felis G.E."/>
            <person name="de Vos W.M."/>
            <person name="Barrangou R."/>
            <person name="Klaenhammer T.R."/>
            <person name="Caufield P.W."/>
            <person name="Cui Y."/>
            <person name="Zhang H."/>
            <person name="O'Toole P.W."/>
        </authorList>
    </citation>
    <scope>NUCLEOTIDE SEQUENCE [LARGE SCALE GENOMIC DNA]</scope>
    <source>
        <strain evidence="2 3">DSM 14500</strain>
    </source>
</reference>
<accession>A0A0R1QHQ7</accession>
<evidence type="ECO:0008006" key="4">
    <source>
        <dbReference type="Google" id="ProtNLM"/>
    </source>
</evidence>
<gene>
    <name evidence="2" type="ORF">FD29_GL000041</name>
</gene>
<keyword evidence="3" id="KW-1185">Reference proteome</keyword>
<evidence type="ECO:0000313" key="2">
    <source>
        <dbReference type="EMBL" id="KRL44390.1"/>
    </source>
</evidence>
<comment type="caution">
    <text evidence="2">The sequence shown here is derived from an EMBL/GenBank/DDBJ whole genome shotgun (WGS) entry which is preliminary data.</text>
</comment>
<dbReference type="PROSITE" id="PS51257">
    <property type="entry name" value="PROKAR_LIPOPROTEIN"/>
    <property type="match status" value="1"/>
</dbReference>
<feature type="signal peptide" evidence="1">
    <location>
        <begin position="1"/>
        <end position="22"/>
    </location>
</feature>
<dbReference type="AlphaFoldDB" id="A0A0R1QHQ7"/>
<organism evidence="2 3">
    <name type="scientific">Companilactobacillus mindensis DSM 14500</name>
    <dbReference type="NCBI Taxonomy" id="1423770"/>
    <lineage>
        <taxon>Bacteria</taxon>
        <taxon>Bacillati</taxon>
        <taxon>Bacillota</taxon>
        <taxon>Bacilli</taxon>
        <taxon>Lactobacillales</taxon>
        <taxon>Lactobacillaceae</taxon>
        <taxon>Companilactobacillus</taxon>
    </lineage>
</organism>
<dbReference type="PATRIC" id="fig|1423770.3.peg.40"/>
<name>A0A0R1QHQ7_9LACO</name>
<feature type="chain" id="PRO_5006409396" description="Lipoprotein" evidence="1">
    <location>
        <begin position="23"/>
        <end position="259"/>
    </location>
</feature>
<dbReference type="Proteomes" id="UP000050872">
    <property type="component" value="Unassembled WGS sequence"/>
</dbReference>
<protein>
    <recommendedName>
        <fullName evidence="4">Lipoprotein</fullName>
    </recommendedName>
</protein>
<sequence length="259" mass="30000">MKKVVLIVALLNILLLVGCSNANNSQNEALKLEQHQRNKKIKHNRKIWTEKISKAKNINNAEYDKYVTIVPKGYNDEDMTLNRLKNGNQLLVVAQVVNLQPELGRLWLNEAKATIHVERVISGNRSLKNHNILTEFSGGLNQAKDYFVSPEGKYVGTQQGFKPQTLIYSTNPTVPMPNIGQRIIVGLKKYQPDNQSQQKFYRKYGLTPKNFYVINNPEVTYWVEKNGQFKLNNPAFYQKQNRNKYPQLFKITKKLNQMY</sequence>
<proteinExistence type="predicted"/>
<evidence type="ECO:0000313" key="3">
    <source>
        <dbReference type="Proteomes" id="UP000050872"/>
    </source>
</evidence>
<keyword evidence="1" id="KW-0732">Signal</keyword>
<dbReference type="OrthoDB" id="2323697at2"/>